<proteinExistence type="predicted"/>
<dbReference type="Proteomes" id="UP001153269">
    <property type="component" value="Unassembled WGS sequence"/>
</dbReference>
<feature type="compositionally biased region" description="Basic and acidic residues" evidence="1">
    <location>
        <begin position="1"/>
        <end position="11"/>
    </location>
</feature>
<feature type="compositionally biased region" description="Acidic residues" evidence="1">
    <location>
        <begin position="12"/>
        <end position="40"/>
    </location>
</feature>
<feature type="region of interest" description="Disordered" evidence="1">
    <location>
        <begin position="1"/>
        <end position="41"/>
    </location>
</feature>
<evidence type="ECO:0000313" key="2">
    <source>
        <dbReference type="EMBL" id="CAB1434712.1"/>
    </source>
</evidence>
<dbReference type="AlphaFoldDB" id="A0A9N7YS16"/>
<keyword evidence="3" id="KW-1185">Reference proteome</keyword>
<accession>A0A9N7YS16</accession>
<reference evidence="2" key="1">
    <citation type="submission" date="2020-03" db="EMBL/GenBank/DDBJ databases">
        <authorList>
            <person name="Weist P."/>
        </authorList>
    </citation>
    <scope>NUCLEOTIDE SEQUENCE</scope>
</reference>
<evidence type="ECO:0000313" key="3">
    <source>
        <dbReference type="Proteomes" id="UP001153269"/>
    </source>
</evidence>
<sequence>MRQQDEERGGGGEEEEGVTEREADDGEMDEFQGEEEEDDLLQPQLFWFRKQRIMGNIQRSGQTLRAPTDLNYYFAFPPLPPFLSSLPPLSIPPDTAPLPSSNLPLSQRDLQAVNIAELACG</sequence>
<dbReference type="EMBL" id="CADEAL010001684">
    <property type="protein sequence ID" value="CAB1434712.1"/>
    <property type="molecule type" value="Genomic_DNA"/>
</dbReference>
<comment type="caution">
    <text evidence="2">The sequence shown here is derived from an EMBL/GenBank/DDBJ whole genome shotgun (WGS) entry which is preliminary data.</text>
</comment>
<organism evidence="2 3">
    <name type="scientific">Pleuronectes platessa</name>
    <name type="common">European plaice</name>
    <dbReference type="NCBI Taxonomy" id="8262"/>
    <lineage>
        <taxon>Eukaryota</taxon>
        <taxon>Metazoa</taxon>
        <taxon>Chordata</taxon>
        <taxon>Craniata</taxon>
        <taxon>Vertebrata</taxon>
        <taxon>Euteleostomi</taxon>
        <taxon>Actinopterygii</taxon>
        <taxon>Neopterygii</taxon>
        <taxon>Teleostei</taxon>
        <taxon>Neoteleostei</taxon>
        <taxon>Acanthomorphata</taxon>
        <taxon>Carangaria</taxon>
        <taxon>Pleuronectiformes</taxon>
        <taxon>Pleuronectoidei</taxon>
        <taxon>Pleuronectidae</taxon>
        <taxon>Pleuronectes</taxon>
    </lineage>
</organism>
<evidence type="ECO:0000256" key="1">
    <source>
        <dbReference type="SAM" id="MobiDB-lite"/>
    </source>
</evidence>
<name>A0A9N7YS16_PLEPL</name>
<gene>
    <name evidence="2" type="ORF">PLEPLA_LOCUS22760</name>
</gene>
<protein>
    <submittedName>
        <fullName evidence="2">Uncharacterized protein</fullName>
    </submittedName>
</protein>